<keyword evidence="2" id="KW-0812">Transmembrane</keyword>
<protein>
    <submittedName>
        <fullName evidence="3">Uncharacterized protein</fullName>
    </submittedName>
</protein>
<feature type="compositionally biased region" description="Low complexity" evidence="1">
    <location>
        <begin position="391"/>
        <end position="440"/>
    </location>
</feature>
<dbReference type="AlphaFoldDB" id="A0A168ADH6"/>
<feature type="compositionally biased region" description="Acidic residues" evidence="1">
    <location>
        <begin position="193"/>
        <end position="208"/>
    </location>
</feature>
<keyword evidence="2" id="KW-1133">Transmembrane helix</keyword>
<reference evidence="3 4" key="1">
    <citation type="journal article" date="2016" name="Genome Biol. Evol.">
        <title>Divergent and convergent evolution of fungal pathogenicity.</title>
        <authorList>
            <person name="Shang Y."/>
            <person name="Xiao G."/>
            <person name="Zheng P."/>
            <person name="Cen K."/>
            <person name="Zhan S."/>
            <person name="Wang C."/>
        </authorList>
    </citation>
    <scope>NUCLEOTIDE SEQUENCE [LARGE SCALE GENOMIC DNA]</scope>
    <source>
        <strain evidence="3 4">RCEF 264</strain>
    </source>
</reference>
<keyword evidence="4" id="KW-1185">Reference proteome</keyword>
<feature type="region of interest" description="Disordered" evidence="1">
    <location>
        <begin position="80"/>
        <end position="288"/>
    </location>
</feature>
<comment type="caution">
    <text evidence="3">The sequence shown here is derived from an EMBL/GenBank/DDBJ whole genome shotgun (WGS) entry which is preliminary data.</text>
</comment>
<proteinExistence type="predicted"/>
<dbReference type="EMBL" id="AZHD01000001">
    <property type="protein sequence ID" value="OAA68598.1"/>
    <property type="molecule type" value="Genomic_DNA"/>
</dbReference>
<sequence length="550" mass="56986">MAAPTRRDPFAGADAPTIATSSTRRMAASTGAPASTAASAVQSSAMHRNDESWVEIASQPSSSSLSSIADEIVITGLRVGNSASGLNGGPMPQRRRRLLQQVEAAAGAPSPTSHPPSVALPSADGSSQEEYDETESEGDQLMASSAENVHVRHPATPPQSLFSLQQQQRQQQQQEQQQPQQRAAASGGGNEHDDGEDGDDDDDDDDDGTALGMPSSGPPTFRPQPNAFTHPPSYLQQQQRHQQQHRSVPTPPHHRLAGSPYARPMAHRSQTRPSRGSQPPDFMFPSYREDNDAALRASLTTLLSCAAAARGLPKEDNSFRSAPSAAMSSGVRPSTQPMDLRLVPESELMGDASVAPPTRAISQPSHMRPQASPHPGPSRGTSHSDGKEPRQAAAVATAPPGAATTQQSSRSSAVSAASTSGKSKRTAAAAGATSGSPSKSPRATKKKRTASASAADGDAAATFLSPTLLTWVVSAGVVVLVSVVGFGAGFVIGREVGRQEASSAMQSGGFGNAGAANASSSCGREIMRSSTGSTLRRFRWGAGMARSVTA</sequence>
<feature type="compositionally biased region" description="Low complexity" evidence="1">
    <location>
        <begin position="165"/>
        <end position="181"/>
    </location>
</feature>
<evidence type="ECO:0000256" key="1">
    <source>
        <dbReference type="SAM" id="MobiDB-lite"/>
    </source>
</evidence>
<feature type="region of interest" description="Disordered" evidence="1">
    <location>
        <begin position="1"/>
        <end position="51"/>
    </location>
</feature>
<evidence type="ECO:0000313" key="3">
    <source>
        <dbReference type="EMBL" id="OAA68598.1"/>
    </source>
</evidence>
<dbReference type="OrthoDB" id="5413188at2759"/>
<evidence type="ECO:0000256" key="2">
    <source>
        <dbReference type="SAM" id="Phobius"/>
    </source>
</evidence>
<organism evidence="3 4">
    <name type="scientific">Niveomyces insectorum RCEF 264</name>
    <dbReference type="NCBI Taxonomy" id="1081102"/>
    <lineage>
        <taxon>Eukaryota</taxon>
        <taxon>Fungi</taxon>
        <taxon>Dikarya</taxon>
        <taxon>Ascomycota</taxon>
        <taxon>Pezizomycotina</taxon>
        <taxon>Sordariomycetes</taxon>
        <taxon>Hypocreomycetidae</taxon>
        <taxon>Hypocreales</taxon>
        <taxon>Cordycipitaceae</taxon>
        <taxon>Niveomyces</taxon>
    </lineage>
</organism>
<name>A0A168ADH6_9HYPO</name>
<evidence type="ECO:0000313" key="4">
    <source>
        <dbReference type="Proteomes" id="UP000076874"/>
    </source>
</evidence>
<dbReference type="STRING" id="1081102.A0A168ADH6"/>
<gene>
    <name evidence="3" type="ORF">SPI_00793</name>
</gene>
<accession>A0A168ADH6</accession>
<keyword evidence="2" id="KW-0472">Membrane</keyword>
<dbReference type="Proteomes" id="UP000076874">
    <property type="component" value="Unassembled WGS sequence"/>
</dbReference>
<feature type="transmembrane region" description="Helical" evidence="2">
    <location>
        <begin position="468"/>
        <end position="492"/>
    </location>
</feature>
<feature type="compositionally biased region" description="Acidic residues" evidence="1">
    <location>
        <begin position="127"/>
        <end position="138"/>
    </location>
</feature>
<feature type="region of interest" description="Disordered" evidence="1">
    <location>
        <begin position="310"/>
        <end position="456"/>
    </location>
</feature>
<feature type="compositionally biased region" description="Low complexity" evidence="1">
    <location>
        <begin position="27"/>
        <end position="45"/>
    </location>
</feature>